<dbReference type="InterPro" id="IPR002010">
    <property type="entry name" value="T3SS_IM_R"/>
</dbReference>
<dbReference type="GO" id="GO:0005886">
    <property type="term" value="C:plasma membrane"/>
    <property type="evidence" value="ECO:0007669"/>
    <property type="project" value="UniProtKB-SubCell"/>
</dbReference>
<keyword evidence="11" id="KW-0282">Flagellum</keyword>
<feature type="transmembrane region" description="Helical" evidence="10">
    <location>
        <begin position="118"/>
        <end position="138"/>
    </location>
</feature>
<dbReference type="EMBL" id="AP024718">
    <property type="protein sequence ID" value="BCX89204.1"/>
    <property type="molecule type" value="Genomic_DNA"/>
</dbReference>
<name>A0AAU9CYT0_9GAMM</name>
<feature type="transmembrane region" description="Helical" evidence="10">
    <location>
        <begin position="15"/>
        <end position="32"/>
    </location>
</feature>
<comment type="function">
    <text evidence="1 10">Role in flagellar biosynthesis.</text>
</comment>
<feature type="transmembrane region" description="Helical" evidence="10">
    <location>
        <begin position="39"/>
        <end position="58"/>
    </location>
</feature>
<feature type="transmembrane region" description="Helical" evidence="10">
    <location>
        <begin position="177"/>
        <end position="201"/>
    </location>
</feature>
<dbReference type="GO" id="GO:0044780">
    <property type="term" value="P:bacterial-type flagellum assembly"/>
    <property type="evidence" value="ECO:0007669"/>
    <property type="project" value="UniProtKB-UniRule"/>
</dbReference>
<feature type="transmembrane region" description="Helical" evidence="10">
    <location>
        <begin position="78"/>
        <end position="98"/>
    </location>
</feature>
<dbReference type="AlphaFoldDB" id="A0AAU9CYT0"/>
<evidence type="ECO:0000313" key="12">
    <source>
        <dbReference type="Proteomes" id="UP001321450"/>
    </source>
</evidence>
<dbReference type="InterPro" id="IPR006303">
    <property type="entry name" value="FliR"/>
</dbReference>
<dbReference type="NCBIfam" id="TIGR01400">
    <property type="entry name" value="fliR"/>
    <property type="match status" value="1"/>
</dbReference>
<evidence type="ECO:0000256" key="10">
    <source>
        <dbReference type="RuleBase" id="RU362071"/>
    </source>
</evidence>
<dbReference type="GO" id="GO:0009425">
    <property type="term" value="C:bacterial-type flagellum basal body"/>
    <property type="evidence" value="ECO:0007669"/>
    <property type="project" value="UniProtKB-SubCell"/>
</dbReference>
<dbReference type="Pfam" id="PF01311">
    <property type="entry name" value="Bac_export_1"/>
    <property type="match status" value="1"/>
</dbReference>
<evidence type="ECO:0000256" key="8">
    <source>
        <dbReference type="ARBA" id="ARBA00023143"/>
    </source>
</evidence>
<dbReference type="RefSeq" id="WP_286291496.1">
    <property type="nucleotide sequence ID" value="NZ_AP024718.1"/>
</dbReference>
<evidence type="ECO:0000256" key="7">
    <source>
        <dbReference type="ARBA" id="ARBA00023136"/>
    </source>
</evidence>
<evidence type="ECO:0000256" key="1">
    <source>
        <dbReference type="ARBA" id="ARBA00002578"/>
    </source>
</evidence>
<reference evidence="12" key="1">
    <citation type="journal article" date="2024" name="Int. J. Syst. Evol. Microbiol.">
        <title>Methylomarinovum tepidoasis sp. nov., a moderately thermophilic methanotroph of the family Methylothermaceae isolated from a deep-sea hydrothermal field.</title>
        <authorList>
            <person name="Hirayama H."/>
            <person name="Takaki Y."/>
            <person name="Abe M."/>
            <person name="Miyazaki M."/>
            <person name="Uematsu K."/>
            <person name="Matsui Y."/>
            <person name="Takai K."/>
        </authorList>
    </citation>
    <scope>NUCLEOTIDE SEQUENCE [LARGE SCALE GENOMIC DNA]</scope>
    <source>
        <strain evidence="12">IN45</strain>
    </source>
</reference>
<keyword evidence="11" id="KW-0969">Cilium</keyword>
<evidence type="ECO:0000256" key="5">
    <source>
        <dbReference type="ARBA" id="ARBA00022692"/>
    </source>
</evidence>
<evidence type="ECO:0000256" key="2">
    <source>
        <dbReference type="ARBA" id="ARBA00009772"/>
    </source>
</evidence>
<sequence>MAFTEAQLFDWLARFLWPLIRIGALLVAMPVFNSRSVPMRVRVILAVTVTVAVLPLLPSPPRVELIGLEAVLVAIRETMIGLAIGFVLQVSFAALVFAGQNIAYSMGLGFAAMLDPQLGVQVPIVSQVYLLLATLLFLGLDGHLVMIELIAASFQALPPGLGAVGRDQLWLLVRWSATVFSAGVLLSLPIVIALLFVNIALGVATRAAPQLNIFSVGFPITLLLGLGLIWLTLPQILERFAAGLPAAFELVRKLLGV</sequence>
<gene>
    <name evidence="11" type="ORF">MIN45_P1574</name>
</gene>
<dbReference type="PANTHER" id="PTHR30065:SF8">
    <property type="entry name" value="FLAGELLAR BIOSYNTHETIC PROTEIN FLIR"/>
    <property type="match status" value="1"/>
</dbReference>
<organism evidence="11 12">
    <name type="scientific">Methylomarinovum tepidoasis</name>
    <dbReference type="NCBI Taxonomy" id="2840183"/>
    <lineage>
        <taxon>Bacteria</taxon>
        <taxon>Pseudomonadati</taxon>
        <taxon>Pseudomonadota</taxon>
        <taxon>Gammaproteobacteria</taxon>
        <taxon>Methylococcales</taxon>
        <taxon>Methylothermaceae</taxon>
        <taxon>Methylomarinovum</taxon>
    </lineage>
</organism>
<evidence type="ECO:0000313" key="11">
    <source>
        <dbReference type="EMBL" id="BCX89204.1"/>
    </source>
</evidence>
<dbReference type="GO" id="GO:0006605">
    <property type="term" value="P:protein targeting"/>
    <property type="evidence" value="ECO:0007669"/>
    <property type="project" value="UniProtKB-UniRule"/>
</dbReference>
<evidence type="ECO:0000256" key="3">
    <source>
        <dbReference type="ARBA" id="ARBA00021717"/>
    </source>
</evidence>
<protein>
    <recommendedName>
        <fullName evidence="3 9">Flagellar biosynthetic protein FliR</fullName>
    </recommendedName>
</protein>
<evidence type="ECO:0000256" key="4">
    <source>
        <dbReference type="ARBA" id="ARBA00022475"/>
    </source>
</evidence>
<dbReference type="PANTHER" id="PTHR30065">
    <property type="entry name" value="FLAGELLAR BIOSYNTHETIC PROTEIN FLIR"/>
    <property type="match status" value="1"/>
</dbReference>
<comment type="similarity">
    <text evidence="2 10">Belongs to the FliR/MopE/SpaR family.</text>
</comment>
<keyword evidence="7 10" id="KW-0472">Membrane</keyword>
<keyword evidence="5 10" id="KW-0812">Transmembrane</keyword>
<dbReference type="KEGG" id="meiy:MIN45_P1574"/>
<keyword evidence="4 10" id="KW-1003">Cell membrane</keyword>
<keyword evidence="8 10" id="KW-0975">Bacterial flagellum</keyword>
<keyword evidence="12" id="KW-1185">Reference proteome</keyword>
<evidence type="ECO:0000256" key="6">
    <source>
        <dbReference type="ARBA" id="ARBA00022989"/>
    </source>
</evidence>
<keyword evidence="11" id="KW-0966">Cell projection</keyword>
<feature type="transmembrane region" description="Helical" evidence="10">
    <location>
        <begin position="213"/>
        <end position="233"/>
    </location>
</feature>
<keyword evidence="6 10" id="KW-1133">Transmembrane helix</keyword>
<evidence type="ECO:0000256" key="9">
    <source>
        <dbReference type="NCBIfam" id="TIGR01400"/>
    </source>
</evidence>
<dbReference type="Proteomes" id="UP001321450">
    <property type="component" value="Chromosome"/>
</dbReference>
<accession>A0AAU9CYT0</accession>
<proteinExistence type="inferred from homology"/>
<comment type="subcellular location">
    <subcellularLocation>
        <location evidence="10">Cell membrane</location>
        <topology evidence="10">Multi-pass membrane protein</topology>
    </subcellularLocation>
    <subcellularLocation>
        <location evidence="10">Bacterial flagellum basal body</location>
    </subcellularLocation>
</comment>
<dbReference type="PRINTS" id="PR00953">
    <property type="entry name" value="TYPE3IMRPROT"/>
</dbReference>